<feature type="compositionally biased region" description="Low complexity" evidence="2">
    <location>
        <begin position="348"/>
        <end position="360"/>
    </location>
</feature>
<evidence type="ECO:0000256" key="1">
    <source>
        <dbReference type="SAM" id="Coils"/>
    </source>
</evidence>
<feature type="compositionally biased region" description="Basic and acidic residues" evidence="2">
    <location>
        <begin position="243"/>
        <end position="256"/>
    </location>
</feature>
<dbReference type="Proteomes" id="UP000266841">
    <property type="component" value="Unassembled WGS sequence"/>
</dbReference>
<accession>K0R323</accession>
<feature type="non-terminal residue" evidence="3">
    <location>
        <position position="372"/>
    </location>
</feature>
<feature type="coiled-coil region" evidence="1">
    <location>
        <begin position="20"/>
        <end position="56"/>
    </location>
</feature>
<dbReference type="EMBL" id="AGNL01048302">
    <property type="protein sequence ID" value="EJK45714.1"/>
    <property type="molecule type" value="Genomic_DNA"/>
</dbReference>
<evidence type="ECO:0000313" key="3">
    <source>
        <dbReference type="EMBL" id="EJK45714.1"/>
    </source>
</evidence>
<dbReference type="AlphaFoldDB" id="K0R323"/>
<organism evidence="3 4">
    <name type="scientific">Thalassiosira oceanica</name>
    <name type="common">Marine diatom</name>
    <dbReference type="NCBI Taxonomy" id="159749"/>
    <lineage>
        <taxon>Eukaryota</taxon>
        <taxon>Sar</taxon>
        <taxon>Stramenopiles</taxon>
        <taxon>Ochrophyta</taxon>
        <taxon>Bacillariophyta</taxon>
        <taxon>Coscinodiscophyceae</taxon>
        <taxon>Thalassiosirophycidae</taxon>
        <taxon>Thalassiosirales</taxon>
        <taxon>Thalassiosiraceae</taxon>
        <taxon>Thalassiosira</taxon>
    </lineage>
</organism>
<comment type="caution">
    <text evidence="3">The sequence shown here is derived from an EMBL/GenBank/DDBJ whole genome shotgun (WGS) entry which is preliminary data.</text>
</comment>
<keyword evidence="4" id="KW-1185">Reference proteome</keyword>
<keyword evidence="1" id="KW-0175">Coiled coil</keyword>
<feature type="region of interest" description="Disordered" evidence="2">
    <location>
        <begin position="236"/>
        <end position="360"/>
    </location>
</feature>
<evidence type="ECO:0000313" key="4">
    <source>
        <dbReference type="Proteomes" id="UP000266841"/>
    </source>
</evidence>
<gene>
    <name evidence="3" type="ORF">THAOC_35658</name>
</gene>
<evidence type="ECO:0000256" key="2">
    <source>
        <dbReference type="SAM" id="MobiDB-lite"/>
    </source>
</evidence>
<feature type="compositionally biased region" description="Basic and acidic residues" evidence="2">
    <location>
        <begin position="269"/>
        <end position="306"/>
    </location>
</feature>
<proteinExistence type="predicted"/>
<reference evidence="3 4" key="1">
    <citation type="journal article" date="2012" name="Genome Biol.">
        <title>Genome and low-iron response of an oceanic diatom adapted to chronic iron limitation.</title>
        <authorList>
            <person name="Lommer M."/>
            <person name="Specht M."/>
            <person name="Roy A.S."/>
            <person name="Kraemer L."/>
            <person name="Andreson R."/>
            <person name="Gutowska M.A."/>
            <person name="Wolf J."/>
            <person name="Bergner S.V."/>
            <person name="Schilhabel M.B."/>
            <person name="Klostermeier U.C."/>
            <person name="Beiko R.G."/>
            <person name="Rosenstiel P."/>
            <person name="Hippler M."/>
            <person name="Laroche J."/>
        </authorList>
    </citation>
    <scope>NUCLEOTIDE SEQUENCE [LARGE SCALE GENOMIC DNA]</scope>
    <source>
        <strain evidence="3 4">CCMP1005</strain>
    </source>
</reference>
<protein>
    <submittedName>
        <fullName evidence="3">Uncharacterized protein</fullName>
    </submittedName>
</protein>
<name>K0R323_THAOC</name>
<sequence>MANKAVVSLAALGVGAYVAKEQLSDRLARAEVKRREEEESDRAEVMRARYEEASRKKGGALAWGEEIVFHRAVYERVDDALFELVIRAGRSAETSGGGSLRRLDLPLLGDGVGGQDVMLAAALAIGDGDVLSRAVLEFTRQNLGIGLKKFSHKSIQGIIRELEKVEDHPISMKVLTTFISLRIGGEDAPFKPGSGPKAIFLSDTCNKHYGQLVEFASGFGFHVTLTSSFRISDRRNKNAFSRQRQEDGALRHDTAHRATQPSEEAGSQHGRDRLRIRSEAGGEDGDRGRRRPVPPERRVRRQARDARAHRRLERVHGRPPQGARGERRCDPGEEQGQGGVDAARDAGRACPAAAGRGGADALAGEVSAFVAD</sequence>